<evidence type="ECO:0000256" key="8">
    <source>
        <dbReference type="ARBA" id="ARBA00023146"/>
    </source>
</evidence>
<feature type="binding site" evidence="9">
    <location>
        <begin position="418"/>
        <end position="421"/>
    </location>
    <ligand>
        <name>ATP</name>
        <dbReference type="ChEBI" id="CHEBI:30616"/>
    </ligand>
</feature>
<gene>
    <name evidence="9" type="primary">aspS</name>
    <name evidence="12" type="ORF">DWY69_08180</name>
    <name evidence="11" type="ORF">DXC51_15015</name>
</gene>
<feature type="binding site" evidence="9">
    <location>
        <position position="377"/>
    </location>
    <ligand>
        <name>L-aspartate</name>
        <dbReference type="ChEBI" id="CHEBI:29991"/>
    </ligand>
</feature>
<dbReference type="GO" id="GO:0003723">
    <property type="term" value="F:RNA binding"/>
    <property type="evidence" value="ECO:0007669"/>
    <property type="project" value="TreeGrafter"/>
</dbReference>
<evidence type="ECO:0000256" key="2">
    <source>
        <dbReference type="ARBA" id="ARBA00005312"/>
    </source>
</evidence>
<feature type="binding site" evidence="9">
    <location>
        <position position="219"/>
    </location>
    <ligand>
        <name>L-aspartate</name>
        <dbReference type="ChEBI" id="CHEBI:29991"/>
    </ligand>
</feature>
<comment type="catalytic activity">
    <reaction evidence="9">
        <text>tRNA(Asp) + L-aspartate + ATP = L-aspartyl-tRNA(Asp) + AMP + diphosphate</text>
        <dbReference type="Rhea" id="RHEA:19649"/>
        <dbReference type="Rhea" id="RHEA-COMP:9660"/>
        <dbReference type="Rhea" id="RHEA-COMP:9678"/>
        <dbReference type="ChEBI" id="CHEBI:29991"/>
        <dbReference type="ChEBI" id="CHEBI:30616"/>
        <dbReference type="ChEBI" id="CHEBI:33019"/>
        <dbReference type="ChEBI" id="CHEBI:78442"/>
        <dbReference type="ChEBI" id="CHEBI:78516"/>
        <dbReference type="ChEBI" id="CHEBI:456215"/>
        <dbReference type="EC" id="6.1.1.12"/>
    </reaction>
</comment>
<dbReference type="InterPro" id="IPR004365">
    <property type="entry name" value="NA-bd_OB_tRNA"/>
</dbReference>
<feature type="binding site" evidence="9">
    <location>
        <position position="176"/>
    </location>
    <ligand>
        <name>L-aspartate</name>
        <dbReference type="ChEBI" id="CHEBI:29991"/>
    </ligand>
</feature>
<dbReference type="InterPro" id="IPR002312">
    <property type="entry name" value="Asp/Asn-tRNA-synth_IIb"/>
</dbReference>
<dbReference type="GO" id="GO:0005829">
    <property type="term" value="C:cytosol"/>
    <property type="evidence" value="ECO:0007669"/>
    <property type="project" value="TreeGrafter"/>
</dbReference>
<evidence type="ECO:0000313" key="14">
    <source>
        <dbReference type="Proteomes" id="UP000261166"/>
    </source>
</evidence>
<reference evidence="11 14" key="1">
    <citation type="submission" date="2018-08" db="EMBL/GenBank/DDBJ databases">
        <title>A genome reference for cultivated species of the human gut microbiota.</title>
        <authorList>
            <person name="Zou Y."/>
            <person name="Xue W."/>
            <person name="Luo G."/>
        </authorList>
    </citation>
    <scope>NUCLEOTIDE SEQUENCE [LARGE SCALE GENOMIC DNA]</scope>
    <source>
        <strain evidence="12 14">AF26-4BH</strain>
        <strain evidence="11">TF05-5AC</strain>
    </source>
</reference>
<dbReference type="InterPro" id="IPR012340">
    <property type="entry name" value="NA-bd_OB-fold"/>
</dbReference>
<dbReference type="NCBIfam" id="TIGR00458">
    <property type="entry name" value="aspS_nondisc"/>
    <property type="match status" value="1"/>
</dbReference>
<keyword evidence="7 9" id="KW-0648">Protein biosynthesis</keyword>
<dbReference type="OrthoDB" id="9762036at2"/>
<dbReference type="SUPFAM" id="SSF55681">
    <property type="entry name" value="Class II aaRS and biotin synthetases"/>
    <property type="match status" value="1"/>
</dbReference>
<keyword evidence="6 9" id="KW-0067">ATP-binding</keyword>
<evidence type="ECO:0000313" key="11">
    <source>
        <dbReference type="EMBL" id="RGE59273.1"/>
    </source>
</evidence>
<dbReference type="InterPro" id="IPR004523">
    <property type="entry name" value="Asp-tRNA_synthase_2"/>
</dbReference>
<evidence type="ECO:0000256" key="4">
    <source>
        <dbReference type="ARBA" id="ARBA00022598"/>
    </source>
</evidence>
<dbReference type="NCBIfam" id="NF003483">
    <property type="entry name" value="PRK05159.1"/>
    <property type="match status" value="1"/>
</dbReference>
<dbReference type="GO" id="GO:0017101">
    <property type="term" value="C:aminoacyl-tRNA synthetase multienzyme complex"/>
    <property type="evidence" value="ECO:0007669"/>
    <property type="project" value="TreeGrafter"/>
</dbReference>
<feature type="binding site" evidence="9">
    <location>
        <position position="370"/>
    </location>
    <ligand>
        <name>ATP</name>
        <dbReference type="ChEBI" id="CHEBI:30616"/>
    </ligand>
</feature>
<comment type="similarity">
    <text evidence="2 9">Belongs to the class-II aminoacyl-tRNA synthetase family. Type 2 subfamily.</text>
</comment>
<dbReference type="EMBL" id="QVLU01000006">
    <property type="protein sequence ID" value="RGE72330.1"/>
    <property type="molecule type" value="Genomic_DNA"/>
</dbReference>
<dbReference type="InterPro" id="IPR004364">
    <property type="entry name" value="Aa-tRNA-synt_II"/>
</dbReference>
<dbReference type="Proteomes" id="UP000261166">
    <property type="component" value="Unassembled WGS sequence"/>
</dbReference>
<comment type="subcellular location">
    <subcellularLocation>
        <location evidence="1 9">Cytoplasm</location>
    </subcellularLocation>
</comment>
<dbReference type="Gene3D" id="3.30.930.10">
    <property type="entry name" value="Bira Bifunctional Protein, Domain 2"/>
    <property type="match status" value="1"/>
</dbReference>
<accession>A0A3E3I3C2</accession>
<comment type="subunit">
    <text evidence="9">Homodimer.</text>
</comment>
<sequence>MIHLEKIQASPMINNPSLEQLAASLNKQAVLHGSVHRIRKMSGFSFLILRTADSLIQCILEPEKCHIEGLLKEEACIRAEATVTEEPRSRTGWELHLTEIKVLSSPEAEMPVVIHGKEIDASLETILDYRPLTLRNEKQRAVFKIQEGLCRGFRNFLEQEQFTEIHTPKIVYQGAEGGANIFHLDYFGKDAYLAQSPQFYKQMMVGVYERVFEIAPVFRAEKHDTARHLNEYTSVDFEMGYIDSFTDICRMEAAMLGSALQFLREKYAPELALLKVRLPEQLLETGEIPSIRFHEAKQWVAKAYSRPASEKDDFEPEEEKLLSRLIKKETGSDFVFVTHYPTAKRPFYACEDEGNPAVTLSFDLLFRGLEVTTGGQRIHEYSVQLEKMKRMGMDPSLFESYLWIHRAGMPPHGGLGLGLERFTARLLELDNIRQASLFPRDIHRVTP</sequence>
<evidence type="ECO:0000256" key="9">
    <source>
        <dbReference type="HAMAP-Rule" id="MF_02075"/>
    </source>
</evidence>
<evidence type="ECO:0000256" key="6">
    <source>
        <dbReference type="ARBA" id="ARBA00022840"/>
    </source>
</evidence>
<dbReference type="PANTHER" id="PTHR43450:SF1">
    <property type="entry name" value="ASPARTATE--TRNA LIGASE, CYTOPLASMIC"/>
    <property type="match status" value="1"/>
</dbReference>
<dbReference type="InterPro" id="IPR006195">
    <property type="entry name" value="aa-tRNA-synth_II"/>
</dbReference>
<keyword evidence="8 9" id="KW-0030">Aminoacyl-tRNA synthetase</keyword>
<evidence type="ECO:0000256" key="1">
    <source>
        <dbReference type="ARBA" id="ARBA00004496"/>
    </source>
</evidence>
<dbReference type="AlphaFoldDB" id="A0A3E3I3C2"/>
<dbReference type="PANTHER" id="PTHR43450">
    <property type="entry name" value="ASPARTYL-TRNA SYNTHETASE"/>
    <property type="match status" value="1"/>
</dbReference>
<dbReference type="Pfam" id="PF01336">
    <property type="entry name" value="tRNA_anti-codon"/>
    <property type="match status" value="1"/>
</dbReference>
<dbReference type="GO" id="GO:0006422">
    <property type="term" value="P:aspartyl-tRNA aminoacylation"/>
    <property type="evidence" value="ECO:0007669"/>
    <property type="project" value="UniProtKB-UniRule"/>
</dbReference>
<dbReference type="GO" id="GO:0140096">
    <property type="term" value="F:catalytic activity, acting on a protein"/>
    <property type="evidence" value="ECO:0007669"/>
    <property type="project" value="UniProtKB-ARBA"/>
</dbReference>
<feature type="domain" description="Aminoacyl-transfer RNA synthetases class-II family profile" evidence="10">
    <location>
        <begin position="143"/>
        <end position="447"/>
    </location>
</feature>
<dbReference type="SUPFAM" id="SSF50249">
    <property type="entry name" value="Nucleic acid-binding proteins"/>
    <property type="match status" value="1"/>
</dbReference>
<dbReference type="FunFam" id="3.30.930.10:FF:000038">
    <property type="entry name" value="Aspartate--tRNA ligase"/>
    <property type="match status" value="1"/>
</dbReference>
<dbReference type="PRINTS" id="PR01042">
    <property type="entry name" value="TRNASYNTHASP"/>
</dbReference>
<dbReference type="GeneID" id="97988137"/>
<evidence type="ECO:0000256" key="3">
    <source>
        <dbReference type="ARBA" id="ARBA00022490"/>
    </source>
</evidence>
<evidence type="ECO:0000259" key="10">
    <source>
        <dbReference type="PROSITE" id="PS50862"/>
    </source>
</evidence>
<feature type="region of interest" description="Aspartate" evidence="9">
    <location>
        <begin position="198"/>
        <end position="201"/>
    </location>
</feature>
<dbReference type="Gene3D" id="2.40.50.140">
    <property type="entry name" value="Nucleic acid-binding proteins"/>
    <property type="match status" value="1"/>
</dbReference>
<feature type="binding site" evidence="9">
    <location>
        <begin position="227"/>
        <end position="229"/>
    </location>
    <ligand>
        <name>ATP</name>
        <dbReference type="ChEBI" id="CHEBI:30616"/>
    </ligand>
</feature>
<dbReference type="GO" id="GO:0005524">
    <property type="term" value="F:ATP binding"/>
    <property type="evidence" value="ECO:0007669"/>
    <property type="project" value="UniProtKB-UniRule"/>
</dbReference>
<dbReference type="InterPro" id="IPR045864">
    <property type="entry name" value="aa-tRNA-synth_II/BPL/LPL"/>
</dbReference>
<keyword evidence="13" id="KW-1185">Reference proteome</keyword>
<dbReference type="HAMAP" id="MF_02075">
    <property type="entry name" value="Asp_tRNA_synth_type2"/>
    <property type="match status" value="1"/>
</dbReference>
<feature type="binding site" evidence="9">
    <location>
        <begin position="219"/>
        <end position="221"/>
    </location>
    <ligand>
        <name>ATP</name>
        <dbReference type="ChEBI" id="CHEBI:30616"/>
    </ligand>
</feature>
<comment type="caution">
    <text evidence="11">The sequence shown here is derived from an EMBL/GenBank/DDBJ whole genome shotgun (WGS) entry which is preliminary data.</text>
</comment>
<dbReference type="GO" id="GO:0004815">
    <property type="term" value="F:aspartate-tRNA ligase activity"/>
    <property type="evidence" value="ECO:0007669"/>
    <property type="project" value="UniProtKB-UniRule"/>
</dbReference>
<keyword evidence="3 9" id="KW-0963">Cytoplasm</keyword>
<keyword evidence="4 9" id="KW-0436">Ligase</keyword>
<dbReference type="GO" id="GO:0016740">
    <property type="term" value="F:transferase activity"/>
    <property type="evidence" value="ECO:0007669"/>
    <property type="project" value="UniProtKB-ARBA"/>
</dbReference>
<dbReference type="EMBL" id="QVLV01000009">
    <property type="protein sequence ID" value="RGE59273.1"/>
    <property type="molecule type" value="Genomic_DNA"/>
</dbReference>
<protein>
    <recommendedName>
        <fullName evidence="9">Aspartate--tRNA ligase</fullName>
        <ecNumber evidence="9">6.1.1.12</ecNumber>
    </recommendedName>
    <alternativeName>
        <fullName evidence="9">Aspartyl-tRNA synthetase</fullName>
        <shortName evidence="9">AspRS</shortName>
    </alternativeName>
</protein>
<evidence type="ECO:0000256" key="5">
    <source>
        <dbReference type="ARBA" id="ARBA00022741"/>
    </source>
</evidence>
<dbReference type="CDD" id="cd00776">
    <property type="entry name" value="AsxRS_core"/>
    <property type="match status" value="1"/>
</dbReference>
<evidence type="ECO:0000313" key="13">
    <source>
        <dbReference type="Proteomes" id="UP000260812"/>
    </source>
</evidence>
<feature type="binding site" evidence="9">
    <location>
        <position position="373"/>
    </location>
    <ligand>
        <name>L-aspartate</name>
        <dbReference type="ChEBI" id="CHEBI:29991"/>
    </ligand>
</feature>
<dbReference type="Pfam" id="PF00152">
    <property type="entry name" value="tRNA-synt_2"/>
    <property type="match status" value="1"/>
</dbReference>
<organism evidence="11 13">
    <name type="scientific">Eisenbergiella massiliensis</name>
    <dbReference type="NCBI Taxonomy" id="1720294"/>
    <lineage>
        <taxon>Bacteria</taxon>
        <taxon>Bacillati</taxon>
        <taxon>Bacillota</taxon>
        <taxon>Clostridia</taxon>
        <taxon>Lachnospirales</taxon>
        <taxon>Lachnospiraceae</taxon>
        <taxon>Eisenbergiella</taxon>
    </lineage>
</organism>
<keyword evidence="5 9" id="KW-0547">Nucleotide-binding</keyword>
<dbReference type="EC" id="6.1.1.12" evidence="9"/>
<comment type="caution">
    <text evidence="9">Lacks conserved residue(s) required for the propagation of feature annotation.</text>
</comment>
<name>A0A3E3I3C2_9FIRM</name>
<comment type="function">
    <text evidence="9">Catalyzes the attachment of L-aspartate to tRNA(Asp) in a two-step reaction: L-aspartate is first activated by ATP to form Asp-AMP and then transferred to the acceptor end of tRNA(Asp).</text>
</comment>
<dbReference type="Proteomes" id="UP000260812">
    <property type="component" value="Unassembled WGS sequence"/>
</dbReference>
<dbReference type="RefSeq" id="WP_025487473.1">
    <property type="nucleotide sequence ID" value="NZ_CALBAU010000289.1"/>
</dbReference>
<proteinExistence type="inferred from homology"/>
<evidence type="ECO:0000256" key="7">
    <source>
        <dbReference type="ARBA" id="ARBA00022917"/>
    </source>
</evidence>
<dbReference type="PROSITE" id="PS50862">
    <property type="entry name" value="AA_TRNA_LIGASE_II"/>
    <property type="match status" value="1"/>
</dbReference>
<evidence type="ECO:0000313" key="12">
    <source>
        <dbReference type="EMBL" id="RGE72330.1"/>
    </source>
</evidence>